<organism evidence="3 4">
    <name type="scientific">Laodelphax striatellus</name>
    <name type="common">Small brown planthopper</name>
    <name type="synonym">Delphax striatella</name>
    <dbReference type="NCBI Taxonomy" id="195883"/>
    <lineage>
        <taxon>Eukaryota</taxon>
        <taxon>Metazoa</taxon>
        <taxon>Ecdysozoa</taxon>
        <taxon>Arthropoda</taxon>
        <taxon>Hexapoda</taxon>
        <taxon>Insecta</taxon>
        <taxon>Pterygota</taxon>
        <taxon>Neoptera</taxon>
        <taxon>Paraneoptera</taxon>
        <taxon>Hemiptera</taxon>
        <taxon>Auchenorrhyncha</taxon>
        <taxon>Fulgoroidea</taxon>
        <taxon>Delphacidae</taxon>
        <taxon>Criomorphinae</taxon>
        <taxon>Laodelphax</taxon>
    </lineage>
</organism>
<feature type="region of interest" description="Disordered" evidence="1">
    <location>
        <begin position="774"/>
        <end position="880"/>
    </location>
</feature>
<evidence type="ECO:0000256" key="1">
    <source>
        <dbReference type="SAM" id="MobiDB-lite"/>
    </source>
</evidence>
<feature type="compositionally biased region" description="Polar residues" evidence="1">
    <location>
        <begin position="460"/>
        <end position="473"/>
    </location>
</feature>
<feature type="chain" id="PRO_5019832766" evidence="2">
    <location>
        <begin position="24"/>
        <end position="1212"/>
    </location>
</feature>
<feature type="compositionally biased region" description="Acidic residues" evidence="1">
    <location>
        <begin position="853"/>
        <end position="867"/>
    </location>
</feature>
<gene>
    <name evidence="3" type="ORF">LSTR_LSTR007534</name>
</gene>
<dbReference type="AlphaFoldDB" id="A0A482XS27"/>
<feature type="compositionally biased region" description="Low complexity" evidence="1">
    <location>
        <begin position="647"/>
        <end position="694"/>
    </location>
</feature>
<feature type="compositionally biased region" description="Polar residues" evidence="1">
    <location>
        <begin position="383"/>
        <end position="416"/>
    </location>
</feature>
<proteinExistence type="predicted"/>
<feature type="region of interest" description="Disordered" evidence="1">
    <location>
        <begin position="209"/>
        <end position="339"/>
    </location>
</feature>
<feature type="compositionally biased region" description="Basic and acidic residues" evidence="1">
    <location>
        <begin position="474"/>
        <end position="485"/>
    </location>
</feature>
<feature type="compositionally biased region" description="Acidic residues" evidence="1">
    <location>
        <begin position="802"/>
        <end position="815"/>
    </location>
</feature>
<comment type="caution">
    <text evidence="3">The sequence shown here is derived from an EMBL/GenBank/DDBJ whole genome shotgun (WGS) entry which is preliminary data.</text>
</comment>
<feature type="region of interest" description="Disordered" evidence="1">
    <location>
        <begin position="535"/>
        <end position="573"/>
    </location>
</feature>
<feature type="compositionally biased region" description="Basic and acidic residues" evidence="1">
    <location>
        <begin position="738"/>
        <end position="747"/>
    </location>
</feature>
<feature type="compositionally biased region" description="Basic and acidic residues" evidence="1">
    <location>
        <begin position="790"/>
        <end position="801"/>
    </location>
</feature>
<feature type="signal peptide" evidence="2">
    <location>
        <begin position="1"/>
        <end position="23"/>
    </location>
</feature>
<keyword evidence="2" id="KW-0732">Signal</keyword>
<feature type="region of interest" description="Disordered" evidence="1">
    <location>
        <begin position="34"/>
        <end position="56"/>
    </location>
</feature>
<dbReference type="Proteomes" id="UP000291343">
    <property type="component" value="Unassembled WGS sequence"/>
</dbReference>
<keyword evidence="4" id="KW-1185">Reference proteome</keyword>
<feature type="region of interest" description="Disordered" evidence="1">
    <location>
        <begin position="978"/>
        <end position="1183"/>
    </location>
</feature>
<evidence type="ECO:0000313" key="3">
    <source>
        <dbReference type="EMBL" id="RZF48367.1"/>
    </source>
</evidence>
<feature type="compositionally biased region" description="Basic and acidic residues" evidence="1">
    <location>
        <begin position="310"/>
        <end position="322"/>
    </location>
</feature>
<evidence type="ECO:0000256" key="2">
    <source>
        <dbReference type="SAM" id="SignalP"/>
    </source>
</evidence>
<feature type="compositionally biased region" description="Acidic residues" evidence="1">
    <location>
        <begin position="1119"/>
        <end position="1137"/>
    </location>
</feature>
<sequence>MQSLLIFVLQGCLVIRCIQTSVAYQYPDSYKVTDDAEDYEDAPQSPPPDEPPAKVDYTKYFGGSASPIASPSALQPSSDSFVHSLDFPPFFGGGFSSLDTTMPASSPLVSGGIYGLSSSPVRYGTPLQSTGGGINASASTSQVGFVDPNPYSAFRSLFGGSPLQAVPVYPTYQYLPQQPSPYVQPSTYAQPSASYSLYLPNYQRVKDSVTQNVRKDQRQLSQSTMQKAQDAKKPKKKDDIDEFYDKSKSAEDDEDEEEESGEEDDDEGYSFEEIDEKPKNSAKPESKTESPLGKSSYPLKGGSYSSSYSEKPKKISKSESRSNTRQQTPNYGGAYDYPKVGLEDLKSDYNYDYNWFPSTSKPKAREPVRAQSDNRPVPGYRSSAMTSHRQASPNSLAPLASPNTHSHSSKEPSYQANPYYGSSVPAYSHGPPPKYSRGFAPSANIPHTDGFPKANKRQSRSNYATAPSELSQVRSKEAYSGESLSDKKKCIKIEKNMTSDPSKTYGGYPMTCYKCHDEAAGASSESCSYDTEKSHKSYQEVDPQTIKVEKSVKGPHSIRAKRESPYDLSFSQDTNIASDEANYRFGPEYFKGTSDESTQSSEYVPETEIGEDCTKVTKNGVTCMVCEKETGGTYEQCSYASDPNKNSYSYGSSSRYGHGSSSDKQPRQNSRQNSRQNNRQNNNQNNRRNQGRNQQTRRNRRFTDLHASNSMKREVNLVRRVRQSPKPHNAARKKNKVKGNDARRHNSDEEESYEIPEDFAESVSRIRKADNGIVGLDPFFYGSPEDTFASEEKNEKKGKNNDDDDDGDSEEDEEASAASSNGQPTYEDYFYRLFPELTAKGNAKNKKQSTNSDYDDSTNIEDGEESESQQPSKTLVPGFDFQSSFPDYFEEKEQNEDLEKVLGEFSQKDRSACKKEIKDKMTCYQCVDEKGMQHEECMFVAASEPKSKHLAYHEAKQFNLSPNENEKSEKKPVVTNKLANTKPLIFHPNAKHNPNYGADMENQENLKSKRRIPTNEDSPKNLTESAEIQATENIDIIKLPPKPSTMGPSTGGPISKVMIHNQRYFQSTGSSSPQTEKQEPDQLQRKKRLSSPAQNDALMAAVNAYNRRDQRGQASEETDRSEDDEYDEEGDTEDSSEDQPKQKKEERSPKKRKNYNPIPTDPPSFEVPEGPEGAYTTDTEPAYDTTLRITLPRYMLSRSEHEAIFDEVLASG</sequence>
<feature type="compositionally biased region" description="Acidic residues" evidence="1">
    <location>
        <begin position="251"/>
        <end position="275"/>
    </location>
</feature>
<feature type="compositionally biased region" description="Polar residues" evidence="1">
    <location>
        <begin position="1020"/>
        <end position="1032"/>
    </location>
</feature>
<dbReference type="EMBL" id="QKKF02002514">
    <property type="protein sequence ID" value="RZF48367.1"/>
    <property type="molecule type" value="Genomic_DNA"/>
</dbReference>
<name>A0A482XS27_LAOST</name>
<feature type="compositionally biased region" description="Polar residues" evidence="1">
    <location>
        <begin position="1063"/>
        <end position="1075"/>
    </location>
</feature>
<evidence type="ECO:0000313" key="4">
    <source>
        <dbReference type="Proteomes" id="UP000291343"/>
    </source>
</evidence>
<feature type="region of interest" description="Disordered" evidence="1">
    <location>
        <begin position="634"/>
        <end position="756"/>
    </location>
</feature>
<dbReference type="OrthoDB" id="1734063at2759"/>
<feature type="compositionally biased region" description="Basic and acidic residues" evidence="1">
    <location>
        <begin position="1138"/>
        <end position="1148"/>
    </location>
</feature>
<feature type="compositionally biased region" description="Low complexity" evidence="1">
    <location>
        <begin position="292"/>
        <end position="309"/>
    </location>
</feature>
<dbReference type="STRING" id="195883.A0A482XS27"/>
<accession>A0A482XS27</accession>
<feature type="compositionally biased region" description="Basic and acidic residues" evidence="1">
    <location>
        <begin position="276"/>
        <end position="288"/>
    </location>
</feature>
<protein>
    <submittedName>
        <fullName evidence="3">Uncharacterized protein</fullName>
    </submittedName>
</protein>
<feature type="region of interest" description="Disordered" evidence="1">
    <location>
        <begin position="351"/>
        <end position="485"/>
    </location>
</feature>
<reference evidence="3 4" key="1">
    <citation type="journal article" date="2017" name="Gigascience">
        <title>Genome sequence of the small brown planthopper, Laodelphax striatellus.</title>
        <authorList>
            <person name="Zhu J."/>
            <person name="Jiang F."/>
            <person name="Wang X."/>
            <person name="Yang P."/>
            <person name="Bao Y."/>
            <person name="Zhao W."/>
            <person name="Wang W."/>
            <person name="Lu H."/>
            <person name="Wang Q."/>
            <person name="Cui N."/>
            <person name="Li J."/>
            <person name="Chen X."/>
            <person name="Luo L."/>
            <person name="Yu J."/>
            <person name="Kang L."/>
            <person name="Cui F."/>
        </authorList>
    </citation>
    <scope>NUCLEOTIDE SEQUENCE [LARGE SCALE GENOMIC DNA]</scope>
    <source>
        <strain evidence="3">Lst14</strain>
    </source>
</reference>
<feature type="compositionally biased region" description="Basic residues" evidence="1">
    <location>
        <begin position="719"/>
        <end position="737"/>
    </location>
</feature>
<dbReference type="InParanoid" id="A0A482XS27"/>
<feature type="compositionally biased region" description="Basic and acidic residues" evidence="1">
    <location>
        <begin position="229"/>
        <end position="250"/>
    </location>
</feature>
<feature type="compositionally biased region" description="Polar residues" evidence="1">
    <location>
        <begin position="634"/>
        <end position="646"/>
    </location>
</feature>